<dbReference type="AlphaFoldDB" id="A0A9D0ZKN3"/>
<feature type="chain" id="PRO_5038669550" evidence="1">
    <location>
        <begin position="20"/>
        <end position="205"/>
    </location>
</feature>
<comment type="caution">
    <text evidence="2">The sequence shown here is derived from an EMBL/GenBank/DDBJ whole genome shotgun (WGS) entry which is preliminary data.</text>
</comment>
<proteinExistence type="predicted"/>
<feature type="signal peptide" evidence="1">
    <location>
        <begin position="1"/>
        <end position="19"/>
    </location>
</feature>
<protein>
    <submittedName>
        <fullName evidence="2">Uncharacterized protein</fullName>
    </submittedName>
</protein>
<sequence length="205" mass="22851">MKKVALVIISLLICVSGFAERNCKTSIDGGATPFSCETVVLTSQSNGDSEGSMLLKHLWEIADNYVAENAEFFISVIRKACPDISEEAEVECSQGRCSISAEEIAEERQLVLDISSQALEGMPENITNFIRTGDYTLNPKYYGVMTYKFTWTAPDEFGADKLYYETIEQLYELNLNPQTVEISPVISYFALRDSFTADEENTPVS</sequence>
<gene>
    <name evidence="2" type="ORF">IAA52_03600</name>
</gene>
<name>A0A9D0ZKN3_9FIRM</name>
<dbReference type="Proteomes" id="UP000824260">
    <property type="component" value="Unassembled WGS sequence"/>
</dbReference>
<dbReference type="EMBL" id="DVFZ01000035">
    <property type="protein sequence ID" value="HIQ82165.1"/>
    <property type="molecule type" value="Genomic_DNA"/>
</dbReference>
<keyword evidence="1" id="KW-0732">Signal</keyword>
<evidence type="ECO:0000256" key="1">
    <source>
        <dbReference type="SAM" id="SignalP"/>
    </source>
</evidence>
<reference evidence="2" key="1">
    <citation type="submission" date="2020-10" db="EMBL/GenBank/DDBJ databases">
        <authorList>
            <person name="Gilroy R."/>
        </authorList>
    </citation>
    <scope>NUCLEOTIDE SEQUENCE</scope>
    <source>
        <strain evidence="2">ChiSjej6B24-2974</strain>
    </source>
</reference>
<accession>A0A9D0ZKN3</accession>
<organism evidence="2 3">
    <name type="scientific">Candidatus Pullichristensenella stercorigallinarum</name>
    <dbReference type="NCBI Taxonomy" id="2840909"/>
    <lineage>
        <taxon>Bacteria</taxon>
        <taxon>Bacillati</taxon>
        <taxon>Bacillota</taxon>
        <taxon>Clostridia</taxon>
        <taxon>Candidatus Pullichristensenella</taxon>
    </lineage>
</organism>
<reference evidence="2" key="2">
    <citation type="journal article" date="2021" name="PeerJ">
        <title>Extensive microbial diversity within the chicken gut microbiome revealed by metagenomics and culture.</title>
        <authorList>
            <person name="Gilroy R."/>
            <person name="Ravi A."/>
            <person name="Getino M."/>
            <person name="Pursley I."/>
            <person name="Horton D.L."/>
            <person name="Alikhan N.F."/>
            <person name="Baker D."/>
            <person name="Gharbi K."/>
            <person name="Hall N."/>
            <person name="Watson M."/>
            <person name="Adriaenssens E.M."/>
            <person name="Foster-Nyarko E."/>
            <person name="Jarju S."/>
            <person name="Secka A."/>
            <person name="Antonio M."/>
            <person name="Oren A."/>
            <person name="Chaudhuri R.R."/>
            <person name="La Ragione R."/>
            <person name="Hildebrand F."/>
            <person name="Pallen M.J."/>
        </authorList>
    </citation>
    <scope>NUCLEOTIDE SEQUENCE</scope>
    <source>
        <strain evidence="2">ChiSjej6B24-2974</strain>
    </source>
</reference>
<evidence type="ECO:0000313" key="3">
    <source>
        <dbReference type="Proteomes" id="UP000824260"/>
    </source>
</evidence>
<evidence type="ECO:0000313" key="2">
    <source>
        <dbReference type="EMBL" id="HIQ82165.1"/>
    </source>
</evidence>